<dbReference type="STRING" id="694430.Natoc_1993"/>
<feature type="transmembrane region" description="Helical" evidence="1">
    <location>
        <begin position="72"/>
        <end position="92"/>
    </location>
</feature>
<sequence length="102" mass="11196">MDHALFYLSIPFAIIAGTGAGLLALLSWRIFRESPFGMTIGLLVIVMSAATIYHTVLLTVGTESTGLRAFRAAIYTILALTIWVVILQNNTIQSRVSRNEEL</sequence>
<name>L0JYG7_9EURY</name>
<evidence type="ECO:0000313" key="3">
    <source>
        <dbReference type="Proteomes" id="UP000010878"/>
    </source>
</evidence>
<gene>
    <name evidence="2" type="ORF">Natoc_1993</name>
</gene>
<accession>L0JYG7</accession>
<dbReference type="EMBL" id="CP003929">
    <property type="protein sequence ID" value="AGB37781.1"/>
    <property type="molecule type" value="Genomic_DNA"/>
</dbReference>
<dbReference type="KEGG" id="nou:Natoc_1993"/>
<dbReference type="Proteomes" id="UP000010878">
    <property type="component" value="Chromosome"/>
</dbReference>
<dbReference type="HOGENOM" id="CLU_157005_0_0_2"/>
<dbReference type="eggNOG" id="arCOG11475">
    <property type="taxonomic scope" value="Archaea"/>
</dbReference>
<keyword evidence="1" id="KW-0812">Transmembrane</keyword>
<evidence type="ECO:0000313" key="2">
    <source>
        <dbReference type="EMBL" id="AGB37781.1"/>
    </source>
</evidence>
<keyword evidence="3" id="KW-1185">Reference proteome</keyword>
<dbReference type="RefSeq" id="WP_015321225.1">
    <property type="nucleotide sequence ID" value="NC_019974.1"/>
</dbReference>
<feature type="transmembrane region" description="Helical" evidence="1">
    <location>
        <begin position="40"/>
        <end position="60"/>
    </location>
</feature>
<organism evidence="2 3">
    <name type="scientific">Natronococcus occultus SP4</name>
    <dbReference type="NCBI Taxonomy" id="694430"/>
    <lineage>
        <taxon>Archaea</taxon>
        <taxon>Methanobacteriati</taxon>
        <taxon>Methanobacteriota</taxon>
        <taxon>Stenosarchaea group</taxon>
        <taxon>Halobacteria</taxon>
        <taxon>Halobacteriales</taxon>
        <taxon>Natrialbaceae</taxon>
        <taxon>Natronococcus</taxon>
    </lineage>
</organism>
<proteinExistence type="predicted"/>
<feature type="transmembrane region" description="Helical" evidence="1">
    <location>
        <begin position="6"/>
        <end position="28"/>
    </location>
</feature>
<protein>
    <submittedName>
        <fullName evidence="2">Uncharacterized protein</fullName>
    </submittedName>
</protein>
<keyword evidence="1" id="KW-1133">Transmembrane helix</keyword>
<evidence type="ECO:0000256" key="1">
    <source>
        <dbReference type="SAM" id="Phobius"/>
    </source>
</evidence>
<reference evidence="2 3" key="1">
    <citation type="submission" date="2012-11" db="EMBL/GenBank/DDBJ databases">
        <title>FINISHED of Natronococcus occultus SP4, DSM 3396.</title>
        <authorList>
            <consortium name="DOE Joint Genome Institute"/>
            <person name="Eisen J."/>
            <person name="Huntemann M."/>
            <person name="Wei C.-L."/>
            <person name="Han J."/>
            <person name="Detter J.C."/>
            <person name="Han C."/>
            <person name="Tapia R."/>
            <person name="Chen A."/>
            <person name="Kyrpides N."/>
            <person name="Mavromatis K."/>
            <person name="Markowitz V."/>
            <person name="Szeto E."/>
            <person name="Ivanova N."/>
            <person name="Mikhailova N."/>
            <person name="Ovchinnikova G."/>
            <person name="Pagani I."/>
            <person name="Pati A."/>
            <person name="Goodwin L."/>
            <person name="Nordberg H.P."/>
            <person name="Cantor M.N."/>
            <person name="Hua S.X."/>
            <person name="Woyke T."/>
            <person name="Eisen J."/>
            <person name="Klenk H.-P."/>
            <person name="Klenk H.-P."/>
        </authorList>
    </citation>
    <scope>NUCLEOTIDE SEQUENCE [LARGE SCALE GENOMIC DNA]</scope>
    <source>
        <strain evidence="2 3">SP4</strain>
    </source>
</reference>
<dbReference type="AlphaFoldDB" id="L0JYG7"/>
<dbReference type="GeneID" id="14405077"/>
<dbReference type="OrthoDB" id="239158at2157"/>
<keyword evidence="1" id="KW-0472">Membrane</keyword>